<dbReference type="GO" id="GO:0016036">
    <property type="term" value="P:cellular response to phosphate starvation"/>
    <property type="evidence" value="ECO:0007669"/>
    <property type="project" value="TreeGrafter"/>
</dbReference>
<dbReference type="RefSeq" id="WP_117970400.1">
    <property type="nucleotide sequence ID" value="NZ_CATWJF010000079.1"/>
</dbReference>
<dbReference type="SMART" id="SM00387">
    <property type="entry name" value="HATPase_c"/>
    <property type="match status" value="1"/>
</dbReference>
<dbReference type="GO" id="GO:0005886">
    <property type="term" value="C:plasma membrane"/>
    <property type="evidence" value="ECO:0007669"/>
    <property type="project" value="TreeGrafter"/>
</dbReference>
<evidence type="ECO:0000256" key="6">
    <source>
        <dbReference type="ARBA" id="ARBA00022777"/>
    </source>
</evidence>
<dbReference type="Pfam" id="PF00512">
    <property type="entry name" value="HisKA"/>
    <property type="match status" value="1"/>
</dbReference>
<organism evidence="11 12">
    <name type="scientific">Eubacterium ventriosum</name>
    <dbReference type="NCBI Taxonomy" id="39496"/>
    <lineage>
        <taxon>Bacteria</taxon>
        <taxon>Bacillati</taxon>
        <taxon>Bacillota</taxon>
        <taxon>Clostridia</taxon>
        <taxon>Eubacteriales</taxon>
        <taxon>Eubacteriaceae</taxon>
        <taxon>Eubacterium</taxon>
    </lineage>
</organism>
<dbReference type="GO" id="GO:0004721">
    <property type="term" value="F:phosphoprotein phosphatase activity"/>
    <property type="evidence" value="ECO:0007669"/>
    <property type="project" value="TreeGrafter"/>
</dbReference>
<dbReference type="InterPro" id="IPR003661">
    <property type="entry name" value="HisK_dim/P_dom"/>
</dbReference>
<dbReference type="PROSITE" id="PS50109">
    <property type="entry name" value="HIS_KIN"/>
    <property type="match status" value="1"/>
</dbReference>
<keyword evidence="9" id="KW-0812">Transmembrane</keyword>
<dbReference type="PANTHER" id="PTHR45453:SF1">
    <property type="entry name" value="PHOSPHATE REGULON SENSOR PROTEIN PHOR"/>
    <property type="match status" value="1"/>
</dbReference>
<comment type="subcellular location">
    <subcellularLocation>
        <location evidence="2">Membrane</location>
    </subcellularLocation>
</comment>
<evidence type="ECO:0000313" key="11">
    <source>
        <dbReference type="EMBL" id="RHA18661.1"/>
    </source>
</evidence>
<evidence type="ECO:0000256" key="5">
    <source>
        <dbReference type="ARBA" id="ARBA00022679"/>
    </source>
</evidence>
<dbReference type="GO" id="GO:0000155">
    <property type="term" value="F:phosphorelay sensor kinase activity"/>
    <property type="evidence" value="ECO:0007669"/>
    <property type="project" value="InterPro"/>
</dbReference>
<feature type="domain" description="Histidine kinase" evidence="10">
    <location>
        <begin position="265"/>
        <end position="482"/>
    </location>
</feature>
<dbReference type="Proteomes" id="UP000284779">
    <property type="component" value="Unassembled WGS sequence"/>
</dbReference>
<dbReference type="Gene3D" id="6.10.340.10">
    <property type="match status" value="1"/>
</dbReference>
<keyword evidence="8 9" id="KW-0472">Membrane</keyword>
<dbReference type="PANTHER" id="PTHR45453">
    <property type="entry name" value="PHOSPHATE REGULON SENSOR PROTEIN PHOR"/>
    <property type="match status" value="1"/>
</dbReference>
<dbReference type="SMART" id="SM00388">
    <property type="entry name" value="HisKA"/>
    <property type="match status" value="1"/>
</dbReference>
<dbReference type="InterPro" id="IPR004358">
    <property type="entry name" value="Sig_transdc_His_kin-like_C"/>
</dbReference>
<evidence type="ECO:0000256" key="9">
    <source>
        <dbReference type="SAM" id="Phobius"/>
    </source>
</evidence>
<keyword evidence="12" id="KW-1185">Reference proteome</keyword>
<evidence type="ECO:0000256" key="4">
    <source>
        <dbReference type="ARBA" id="ARBA00022553"/>
    </source>
</evidence>
<dbReference type="AlphaFoldDB" id="A0A413R8P2"/>
<sequence length="484" mass="54636">MNNNKISKFVNPIRSLKLRVFVVIMLAIIIPALASSIFIVNVTTKNYLNNRIGSFKANNTMLKNNIINNNYLDQSNENIDIVDAQIEQLAKEYNCRIQVVNSRYVIIKDSNNSEKGKTCISENVIKSFKGETVQVDSKSHNYIEFAIPITSTVSDGEGETKTTVIGSLYINYSTADAVDYKDYIVRNVAIADVLVLIFALFASWLCAVMFTKPIKRIGISIEEIAKGNMEEEKDYREVMDISNEFRQLVNKLNTQEKSRQEFVSNVSHELKTPITSMKVLADSLLGQQGLPEELYQEFLHDISKEIDRENDIITDLLALVRMEKSESEINISSVNINEILEAVLKRLKPIAESKNIELIFESFRPVIADVDELKFASVATNLVENAIKYNNTDGTVTASLNSDHQYFYLKVTDTGIGISEENQDRVFERFFRVDKARSRETGGTGLGLAITKEIVMKHHGSIKIHSKEGEGTTFTVRIPLKYIA</sequence>
<keyword evidence="6 11" id="KW-0418">Kinase</keyword>
<evidence type="ECO:0000256" key="3">
    <source>
        <dbReference type="ARBA" id="ARBA00012438"/>
    </source>
</evidence>
<comment type="caution">
    <text evidence="11">The sequence shown here is derived from an EMBL/GenBank/DDBJ whole genome shotgun (WGS) entry which is preliminary data.</text>
</comment>
<comment type="catalytic activity">
    <reaction evidence="1">
        <text>ATP + protein L-histidine = ADP + protein N-phospho-L-histidine.</text>
        <dbReference type="EC" id="2.7.13.3"/>
    </reaction>
</comment>
<feature type="transmembrane region" description="Helical" evidence="9">
    <location>
        <begin position="188"/>
        <end position="210"/>
    </location>
</feature>
<proteinExistence type="predicted"/>
<dbReference type="InterPro" id="IPR003594">
    <property type="entry name" value="HATPase_dom"/>
</dbReference>
<dbReference type="Gene3D" id="3.30.565.10">
    <property type="entry name" value="Histidine kinase-like ATPase, C-terminal domain"/>
    <property type="match status" value="1"/>
</dbReference>
<accession>A0A413R8P2</accession>
<keyword evidence="4" id="KW-0597">Phosphoprotein</keyword>
<dbReference type="FunFam" id="1.10.287.130:FF:000001">
    <property type="entry name" value="Two-component sensor histidine kinase"/>
    <property type="match status" value="1"/>
</dbReference>
<dbReference type="PRINTS" id="PR00344">
    <property type="entry name" value="BCTRLSENSOR"/>
</dbReference>
<dbReference type="SUPFAM" id="SSF47384">
    <property type="entry name" value="Homodimeric domain of signal transducing histidine kinase"/>
    <property type="match status" value="1"/>
</dbReference>
<evidence type="ECO:0000259" key="10">
    <source>
        <dbReference type="PROSITE" id="PS50109"/>
    </source>
</evidence>
<keyword evidence="5" id="KW-0808">Transferase</keyword>
<dbReference type="InterPro" id="IPR005467">
    <property type="entry name" value="His_kinase_dom"/>
</dbReference>
<dbReference type="FunFam" id="3.30.565.10:FF:000006">
    <property type="entry name" value="Sensor histidine kinase WalK"/>
    <property type="match status" value="1"/>
</dbReference>
<dbReference type="EC" id="2.7.13.3" evidence="3"/>
<keyword evidence="9" id="KW-1133">Transmembrane helix</keyword>
<dbReference type="InterPro" id="IPR050351">
    <property type="entry name" value="BphY/WalK/GraS-like"/>
</dbReference>
<keyword evidence="7" id="KW-0902">Two-component regulatory system</keyword>
<dbReference type="InterPro" id="IPR036097">
    <property type="entry name" value="HisK_dim/P_sf"/>
</dbReference>
<gene>
    <name evidence="11" type="ORF">DW944_06210</name>
</gene>
<name>A0A413R8P2_9FIRM</name>
<reference evidence="11 12" key="1">
    <citation type="submission" date="2018-08" db="EMBL/GenBank/DDBJ databases">
        <title>A genome reference for cultivated species of the human gut microbiota.</title>
        <authorList>
            <person name="Zou Y."/>
            <person name="Xue W."/>
            <person name="Luo G."/>
        </authorList>
    </citation>
    <scope>NUCLEOTIDE SEQUENCE [LARGE SCALE GENOMIC DNA]</scope>
    <source>
        <strain evidence="11 12">AM44-11BH</strain>
    </source>
</reference>
<dbReference type="Gene3D" id="1.10.287.130">
    <property type="match status" value="1"/>
</dbReference>
<protein>
    <recommendedName>
        <fullName evidence="3">histidine kinase</fullName>
        <ecNumber evidence="3">2.7.13.3</ecNumber>
    </recommendedName>
</protein>
<dbReference type="Pfam" id="PF02518">
    <property type="entry name" value="HATPase_c"/>
    <property type="match status" value="1"/>
</dbReference>
<dbReference type="InterPro" id="IPR036890">
    <property type="entry name" value="HATPase_C_sf"/>
</dbReference>
<feature type="transmembrane region" description="Helical" evidence="9">
    <location>
        <begin position="20"/>
        <end position="40"/>
    </location>
</feature>
<evidence type="ECO:0000256" key="2">
    <source>
        <dbReference type="ARBA" id="ARBA00004370"/>
    </source>
</evidence>
<dbReference type="CDD" id="cd00082">
    <property type="entry name" value="HisKA"/>
    <property type="match status" value="1"/>
</dbReference>
<dbReference type="SUPFAM" id="SSF55874">
    <property type="entry name" value="ATPase domain of HSP90 chaperone/DNA topoisomerase II/histidine kinase"/>
    <property type="match status" value="1"/>
</dbReference>
<evidence type="ECO:0000256" key="8">
    <source>
        <dbReference type="ARBA" id="ARBA00023136"/>
    </source>
</evidence>
<evidence type="ECO:0000256" key="7">
    <source>
        <dbReference type="ARBA" id="ARBA00023012"/>
    </source>
</evidence>
<evidence type="ECO:0000313" key="12">
    <source>
        <dbReference type="Proteomes" id="UP000284779"/>
    </source>
</evidence>
<dbReference type="EMBL" id="QSFD01000005">
    <property type="protein sequence ID" value="RHA18661.1"/>
    <property type="molecule type" value="Genomic_DNA"/>
</dbReference>
<evidence type="ECO:0000256" key="1">
    <source>
        <dbReference type="ARBA" id="ARBA00000085"/>
    </source>
</evidence>